<dbReference type="RefSeq" id="WP_313274410.1">
    <property type="nucleotide sequence ID" value="NZ_JASXSX010000005.1"/>
</dbReference>
<evidence type="ECO:0000313" key="1">
    <source>
        <dbReference type="EMBL" id="MDT3768059.1"/>
    </source>
</evidence>
<protein>
    <submittedName>
        <fullName evidence="1">Uncharacterized protein</fullName>
    </submittedName>
</protein>
<proteinExistence type="predicted"/>
<reference evidence="1 2" key="1">
    <citation type="submission" date="2023-06" db="EMBL/GenBank/DDBJ databases">
        <title>Draft genome sequence of Gleimia hominis type strain CCUG 57540T.</title>
        <authorList>
            <person name="Salva-Serra F."/>
            <person name="Cardew S."/>
            <person name="Jensie Markopoulos S."/>
            <person name="Ohlen M."/>
            <person name="Inganas E."/>
            <person name="Svensson-Stadler L."/>
            <person name="Moore E.R.B."/>
        </authorList>
    </citation>
    <scope>NUCLEOTIDE SEQUENCE [LARGE SCALE GENOMIC DNA]</scope>
    <source>
        <strain evidence="1 2">CCUG 57540</strain>
    </source>
</reference>
<accession>A0ABU3ICE6</accession>
<name>A0ABU3ICE6_9ACTO</name>
<comment type="caution">
    <text evidence="1">The sequence shown here is derived from an EMBL/GenBank/DDBJ whole genome shotgun (WGS) entry which is preliminary data.</text>
</comment>
<dbReference type="EMBL" id="JASXSX010000005">
    <property type="protein sequence ID" value="MDT3768059.1"/>
    <property type="molecule type" value="Genomic_DNA"/>
</dbReference>
<gene>
    <name evidence="1" type="ORF">QS713_08315</name>
</gene>
<keyword evidence="2" id="KW-1185">Reference proteome</keyword>
<organism evidence="1 2">
    <name type="scientific">Gleimia hominis</name>
    <dbReference type="NCBI Taxonomy" id="595468"/>
    <lineage>
        <taxon>Bacteria</taxon>
        <taxon>Bacillati</taxon>
        <taxon>Actinomycetota</taxon>
        <taxon>Actinomycetes</taxon>
        <taxon>Actinomycetales</taxon>
        <taxon>Actinomycetaceae</taxon>
        <taxon>Gleimia</taxon>
    </lineage>
</organism>
<evidence type="ECO:0000313" key="2">
    <source>
        <dbReference type="Proteomes" id="UP001247542"/>
    </source>
</evidence>
<dbReference type="Proteomes" id="UP001247542">
    <property type="component" value="Unassembled WGS sequence"/>
</dbReference>
<sequence>MGTETEPDWEHLQDLDLGEQLRVLREAEARLRAELDQVDS</sequence>